<feature type="compositionally biased region" description="Low complexity" evidence="1">
    <location>
        <begin position="221"/>
        <end position="250"/>
    </location>
</feature>
<evidence type="ECO:0000313" key="2">
    <source>
        <dbReference type="EMBL" id="RZT59443.1"/>
    </source>
</evidence>
<sequence length="250" mass="26724">MTIMQRARWWAADYLVAARWQLSSALGRQDPVGLSRGSGRPVLILPGVYEPWRFMLPLITDLHGRGHPVHVVEPLRANRLPVAAAAELVVAALVARDLTDVTIVGHSKGGLIGKHVMAFGEATPRVRNMVAIATPFGGSRYARYFRGPTLRAFAPEDETLSRLGRETAVNSRITSVYPRFDPHIPEQSELPGARNVCVDTGGHFRILGHPRAIAEARRAAGEAGEAGTTGTTGTVRPAGPAGPDADPAPG</sequence>
<comment type="caution">
    <text evidence="2">The sequence shown here is derived from an EMBL/GenBank/DDBJ whole genome shotgun (WGS) entry which is preliminary data.</text>
</comment>
<dbReference type="Gene3D" id="3.40.50.1820">
    <property type="entry name" value="alpha/beta hydrolase"/>
    <property type="match status" value="1"/>
</dbReference>
<evidence type="ECO:0000313" key="3">
    <source>
        <dbReference type="Proteomes" id="UP000291832"/>
    </source>
</evidence>
<accession>A0A4Q7TGP1</accession>
<dbReference type="InterPro" id="IPR029058">
    <property type="entry name" value="AB_hydrolase_fold"/>
</dbReference>
<keyword evidence="3" id="KW-1185">Reference proteome</keyword>
<reference evidence="2 3" key="1">
    <citation type="journal article" date="2015" name="Stand. Genomic Sci.">
        <title>Genomic Encyclopedia of Bacterial and Archaeal Type Strains, Phase III: the genomes of soil and plant-associated and newly described type strains.</title>
        <authorList>
            <person name="Whitman W.B."/>
            <person name="Woyke T."/>
            <person name="Klenk H.P."/>
            <person name="Zhou Y."/>
            <person name="Lilburn T.G."/>
            <person name="Beck B.J."/>
            <person name="De Vos P."/>
            <person name="Vandamme P."/>
            <person name="Eisen J.A."/>
            <person name="Garrity G."/>
            <person name="Hugenholtz P."/>
            <person name="Kyrpides N.C."/>
        </authorList>
    </citation>
    <scope>NUCLEOTIDE SEQUENCE [LARGE SCALE GENOMIC DNA]</scope>
    <source>
        <strain evidence="2 3">RF6</strain>
    </source>
</reference>
<evidence type="ECO:0000256" key="1">
    <source>
        <dbReference type="SAM" id="MobiDB-lite"/>
    </source>
</evidence>
<dbReference type="RefSeq" id="WP_237465212.1">
    <property type="nucleotide sequence ID" value="NZ_QYAG01000002.1"/>
</dbReference>
<name>A0A4Q7TGP1_9MICO</name>
<proteinExistence type="predicted"/>
<gene>
    <name evidence="2" type="ORF">EV139_3115</name>
</gene>
<evidence type="ECO:0008006" key="4">
    <source>
        <dbReference type="Google" id="ProtNLM"/>
    </source>
</evidence>
<feature type="region of interest" description="Disordered" evidence="1">
    <location>
        <begin position="217"/>
        <end position="250"/>
    </location>
</feature>
<protein>
    <recommendedName>
        <fullName evidence="4">Alpha/beta hydrolase family protein</fullName>
    </recommendedName>
</protein>
<dbReference type="AlphaFoldDB" id="A0A4Q7TGP1"/>
<dbReference type="Proteomes" id="UP000291832">
    <property type="component" value="Unassembled WGS sequence"/>
</dbReference>
<organism evidence="2 3">
    <name type="scientific">Leucobacter luti</name>
    <dbReference type="NCBI Taxonomy" id="340320"/>
    <lineage>
        <taxon>Bacteria</taxon>
        <taxon>Bacillati</taxon>
        <taxon>Actinomycetota</taxon>
        <taxon>Actinomycetes</taxon>
        <taxon>Micrococcales</taxon>
        <taxon>Microbacteriaceae</taxon>
        <taxon>Leucobacter</taxon>
    </lineage>
</organism>
<dbReference type="SUPFAM" id="SSF53474">
    <property type="entry name" value="alpha/beta-Hydrolases"/>
    <property type="match status" value="1"/>
</dbReference>
<dbReference type="EMBL" id="SHKI01000009">
    <property type="protein sequence ID" value="RZT59443.1"/>
    <property type="molecule type" value="Genomic_DNA"/>
</dbReference>